<evidence type="ECO:0008006" key="5">
    <source>
        <dbReference type="Google" id="ProtNLM"/>
    </source>
</evidence>
<organism evidence="3 4">
    <name type="scientific">Actinospica acidithermotolerans</name>
    <dbReference type="NCBI Taxonomy" id="2828514"/>
    <lineage>
        <taxon>Bacteria</taxon>
        <taxon>Bacillati</taxon>
        <taxon>Actinomycetota</taxon>
        <taxon>Actinomycetes</taxon>
        <taxon>Catenulisporales</taxon>
        <taxon>Actinospicaceae</taxon>
        <taxon>Actinospica</taxon>
    </lineage>
</organism>
<feature type="region of interest" description="Disordered" evidence="1">
    <location>
        <begin position="270"/>
        <end position="292"/>
    </location>
</feature>
<dbReference type="Proteomes" id="UP000676325">
    <property type="component" value="Unassembled WGS sequence"/>
</dbReference>
<feature type="transmembrane region" description="Helical" evidence="2">
    <location>
        <begin position="182"/>
        <end position="201"/>
    </location>
</feature>
<dbReference type="RefSeq" id="WP_212518892.1">
    <property type="nucleotide sequence ID" value="NZ_JAGSOH010000041.1"/>
</dbReference>
<proteinExistence type="predicted"/>
<feature type="region of interest" description="Disordered" evidence="1">
    <location>
        <begin position="1"/>
        <end position="23"/>
    </location>
</feature>
<name>A0A941EA21_9ACTN</name>
<keyword evidence="2" id="KW-1133">Transmembrane helix</keyword>
<protein>
    <recommendedName>
        <fullName evidence="5">Membrane-anchored protein</fullName>
    </recommendedName>
</protein>
<dbReference type="EMBL" id="JAGSOH010000041">
    <property type="protein sequence ID" value="MBR7827751.1"/>
    <property type="molecule type" value="Genomic_DNA"/>
</dbReference>
<reference evidence="3" key="1">
    <citation type="submission" date="2021-04" db="EMBL/GenBank/DDBJ databases">
        <title>Genome based classification of Actinospica acidithermotolerans sp. nov., an actinobacterium isolated from an Indonesian hot spring.</title>
        <authorList>
            <person name="Kusuma A.B."/>
            <person name="Putra K.E."/>
            <person name="Nafisah S."/>
            <person name="Loh J."/>
            <person name="Nouioui I."/>
            <person name="Goodfellow M."/>
        </authorList>
    </citation>
    <scope>NUCLEOTIDE SEQUENCE</scope>
    <source>
        <strain evidence="3">MGRD01-02</strain>
    </source>
</reference>
<keyword evidence="4" id="KW-1185">Reference proteome</keyword>
<accession>A0A941EA21</accession>
<feature type="transmembrane region" description="Helical" evidence="2">
    <location>
        <begin position="156"/>
        <end position="176"/>
    </location>
</feature>
<evidence type="ECO:0000256" key="2">
    <source>
        <dbReference type="SAM" id="Phobius"/>
    </source>
</evidence>
<feature type="transmembrane region" description="Helical" evidence="2">
    <location>
        <begin position="61"/>
        <end position="80"/>
    </location>
</feature>
<feature type="transmembrane region" description="Helical" evidence="2">
    <location>
        <begin position="246"/>
        <end position="263"/>
    </location>
</feature>
<gene>
    <name evidence="3" type="ORF">KDK95_15635</name>
</gene>
<dbReference type="Pfam" id="PF03988">
    <property type="entry name" value="DUF347"/>
    <property type="match status" value="4"/>
</dbReference>
<evidence type="ECO:0000256" key="1">
    <source>
        <dbReference type="SAM" id="MobiDB-lite"/>
    </source>
</evidence>
<comment type="caution">
    <text evidence="3">The sequence shown here is derived from an EMBL/GenBank/DDBJ whole genome shotgun (WGS) entry which is preliminary data.</text>
</comment>
<sequence length="292" mass="31169">MNAAAAGNPQHTPHSRGRGRSPLTTPGALRVPEVALAFWVVKLLSTAMGESTSDALVNSSLGAPVAVVLGFAAFLAALFIQFKQARYRAWSYWLAVCGVGVFGTMAADVMHVVLHVPYTASSIFYAILLAAVFISWSRIENTLSIHSIDTPRREGFYWAAVVATFAMGTALGDFTANTLKLGYWPSAALFAGIILIPLIGWRLLRWNTVFCFWAAYVVTRPLGASIADGLGKPKNVSGMGIGDGPVAGVLVVLIVALVAYLAVSKSDVQKSPTREQSAPGWTDEQDLTRVRG</sequence>
<feature type="transmembrane region" description="Helical" evidence="2">
    <location>
        <begin position="118"/>
        <end position="136"/>
    </location>
</feature>
<evidence type="ECO:0000313" key="4">
    <source>
        <dbReference type="Proteomes" id="UP000676325"/>
    </source>
</evidence>
<evidence type="ECO:0000313" key="3">
    <source>
        <dbReference type="EMBL" id="MBR7827751.1"/>
    </source>
</evidence>
<keyword evidence="2" id="KW-0472">Membrane</keyword>
<feature type="transmembrane region" description="Helical" evidence="2">
    <location>
        <begin position="92"/>
        <end position="112"/>
    </location>
</feature>
<feature type="transmembrane region" description="Helical" evidence="2">
    <location>
        <begin position="208"/>
        <end position="226"/>
    </location>
</feature>
<dbReference type="InterPro" id="IPR007136">
    <property type="entry name" value="DUF347"/>
</dbReference>
<keyword evidence="2" id="KW-0812">Transmembrane</keyword>
<dbReference type="AlphaFoldDB" id="A0A941EA21"/>